<keyword evidence="10" id="KW-1185">Reference proteome</keyword>
<sequence>MNALANAIPEIEIQADPQAQLARWQTPVFDAPSEKPLTAQELEDIESAAYEEGKQRGYADGLAAGQDEMTRQAARLRGLIEQIARPLVSLDEEVERALVDLSCAIARRVLDEELQADPQRVLALARTTLAALPPDLRDVRLYLHPEDAKLARASLLPPPEVERFRILDDVSLAAGDCRVQTESTFLDARLDTRIALAADALNAAS</sequence>
<keyword evidence="5" id="KW-1005">Bacterial flagellum biogenesis</keyword>
<protein>
    <recommendedName>
        <fullName evidence="3">Flagellar assembly protein FliH</fullName>
    </recommendedName>
</protein>
<reference evidence="9" key="1">
    <citation type="submission" date="2020-03" db="EMBL/GenBank/DDBJ databases">
        <title>Solimonas marina sp. nov., isolated from deep seawater of the Pacific Ocean.</title>
        <authorList>
            <person name="Liu X."/>
            <person name="Lai Q."/>
            <person name="Sun F."/>
            <person name="Gai Y."/>
            <person name="Li G."/>
            <person name="Shao Z."/>
        </authorList>
    </citation>
    <scope>NUCLEOTIDE SEQUENCE</scope>
    <source>
        <strain evidence="9">C16B3</strain>
    </source>
</reference>
<gene>
    <name evidence="9" type="ORF">G7Y82_05135</name>
</gene>
<evidence type="ECO:0000256" key="3">
    <source>
        <dbReference type="ARBA" id="ARBA00016507"/>
    </source>
</evidence>
<keyword evidence="6" id="KW-0653">Protein transport</keyword>
<evidence type="ECO:0000256" key="6">
    <source>
        <dbReference type="ARBA" id="ARBA00022927"/>
    </source>
</evidence>
<dbReference type="PANTHER" id="PTHR34982">
    <property type="entry name" value="YOP PROTEINS TRANSLOCATION PROTEIN L"/>
    <property type="match status" value="1"/>
</dbReference>
<evidence type="ECO:0000256" key="7">
    <source>
        <dbReference type="ARBA" id="ARBA00023225"/>
    </source>
</evidence>
<dbReference type="EMBL" id="JAAVXB010000002">
    <property type="protein sequence ID" value="NKF21692.1"/>
    <property type="molecule type" value="Genomic_DNA"/>
</dbReference>
<evidence type="ECO:0000313" key="9">
    <source>
        <dbReference type="EMBL" id="NKF21692.1"/>
    </source>
</evidence>
<dbReference type="Proteomes" id="UP000653472">
    <property type="component" value="Unassembled WGS sequence"/>
</dbReference>
<dbReference type="Pfam" id="PF02108">
    <property type="entry name" value="FliH"/>
    <property type="match status" value="1"/>
</dbReference>
<dbReference type="InterPro" id="IPR018035">
    <property type="entry name" value="Flagellar_FliH/T3SS_HrpE"/>
</dbReference>
<evidence type="ECO:0000313" key="10">
    <source>
        <dbReference type="Proteomes" id="UP000653472"/>
    </source>
</evidence>
<evidence type="ECO:0000259" key="8">
    <source>
        <dbReference type="Pfam" id="PF02108"/>
    </source>
</evidence>
<dbReference type="GO" id="GO:0015031">
    <property type="term" value="P:protein transport"/>
    <property type="evidence" value="ECO:0007669"/>
    <property type="project" value="UniProtKB-KW"/>
</dbReference>
<dbReference type="RefSeq" id="WP_168146933.1">
    <property type="nucleotide sequence ID" value="NZ_JAAVXB010000002.1"/>
</dbReference>
<feature type="domain" description="Flagellar assembly protein FliH/Type III secretion system HrpE" evidence="8">
    <location>
        <begin position="72"/>
        <end position="194"/>
    </location>
</feature>
<comment type="similarity">
    <text evidence="2">Belongs to the FliH family.</text>
</comment>
<evidence type="ECO:0000256" key="2">
    <source>
        <dbReference type="ARBA" id="ARBA00006602"/>
    </source>
</evidence>
<comment type="function">
    <text evidence="1">Needed for flagellar regrowth and assembly.</text>
</comment>
<proteinExistence type="inferred from homology"/>
<organism evidence="9 10">
    <name type="scientific">Solimonas marina</name>
    <dbReference type="NCBI Taxonomy" id="2714601"/>
    <lineage>
        <taxon>Bacteria</taxon>
        <taxon>Pseudomonadati</taxon>
        <taxon>Pseudomonadota</taxon>
        <taxon>Gammaproteobacteria</taxon>
        <taxon>Nevskiales</taxon>
        <taxon>Nevskiaceae</taxon>
        <taxon>Solimonas</taxon>
    </lineage>
</organism>
<dbReference type="GO" id="GO:0005829">
    <property type="term" value="C:cytosol"/>
    <property type="evidence" value="ECO:0007669"/>
    <property type="project" value="TreeGrafter"/>
</dbReference>
<evidence type="ECO:0000256" key="4">
    <source>
        <dbReference type="ARBA" id="ARBA00022448"/>
    </source>
</evidence>
<keyword evidence="4" id="KW-0813">Transport</keyword>
<accession>A0A969W6W0</accession>
<dbReference type="PANTHER" id="PTHR34982:SF1">
    <property type="entry name" value="FLAGELLAR ASSEMBLY PROTEIN FLIH"/>
    <property type="match status" value="1"/>
</dbReference>
<name>A0A969W6W0_9GAMM</name>
<dbReference type="InterPro" id="IPR051472">
    <property type="entry name" value="T3SS_Stator/FliH"/>
</dbReference>
<dbReference type="AlphaFoldDB" id="A0A969W6W0"/>
<keyword evidence="7" id="KW-1006">Bacterial flagellum protein export</keyword>
<evidence type="ECO:0000256" key="5">
    <source>
        <dbReference type="ARBA" id="ARBA00022795"/>
    </source>
</evidence>
<evidence type="ECO:0000256" key="1">
    <source>
        <dbReference type="ARBA" id="ARBA00003041"/>
    </source>
</evidence>
<comment type="caution">
    <text evidence="9">The sequence shown here is derived from an EMBL/GenBank/DDBJ whole genome shotgun (WGS) entry which is preliminary data.</text>
</comment>
<dbReference type="GO" id="GO:0044781">
    <property type="term" value="P:bacterial-type flagellum organization"/>
    <property type="evidence" value="ECO:0007669"/>
    <property type="project" value="UniProtKB-KW"/>
</dbReference>